<reference evidence="6" key="1">
    <citation type="submission" date="2014-09" db="EMBL/GenBank/DDBJ databases">
        <authorList>
            <person name="Sharma Rahul"/>
            <person name="Thines Marco"/>
        </authorList>
    </citation>
    <scope>NUCLEOTIDE SEQUENCE [LARGE SCALE GENOMIC DNA]</scope>
</reference>
<dbReference type="SMART" id="SM00256">
    <property type="entry name" value="FBOX"/>
    <property type="match status" value="1"/>
</dbReference>
<dbReference type="SUPFAM" id="SSF81383">
    <property type="entry name" value="F-box domain"/>
    <property type="match status" value="1"/>
</dbReference>
<dbReference type="GeneID" id="36406212"/>
<dbReference type="PROSITE" id="PS50181">
    <property type="entry name" value="FBOX"/>
    <property type="match status" value="1"/>
</dbReference>
<evidence type="ECO:0000256" key="3">
    <source>
        <dbReference type="PROSITE-ProRule" id="PRU00023"/>
    </source>
</evidence>
<evidence type="ECO:0000313" key="5">
    <source>
        <dbReference type="EMBL" id="CEG40984.1"/>
    </source>
</evidence>
<dbReference type="OMA" id="HRAADNP"/>
<dbReference type="STRING" id="4781.A0A0P1AIG4"/>
<dbReference type="Proteomes" id="UP000054928">
    <property type="component" value="Unassembled WGS sequence"/>
</dbReference>
<keyword evidence="2 3" id="KW-0040">ANK repeat</keyword>
<dbReference type="InterPro" id="IPR002110">
    <property type="entry name" value="Ankyrin_rpt"/>
</dbReference>
<protein>
    <submittedName>
        <fullName evidence="5">Ankyrin</fullName>
    </submittedName>
</protein>
<dbReference type="AlphaFoldDB" id="A0A0P1AIG4"/>
<evidence type="ECO:0000256" key="2">
    <source>
        <dbReference type="ARBA" id="ARBA00023043"/>
    </source>
</evidence>
<dbReference type="PROSITE" id="PS50297">
    <property type="entry name" value="ANK_REP_REGION"/>
    <property type="match status" value="2"/>
</dbReference>
<dbReference type="PRINTS" id="PR01415">
    <property type="entry name" value="ANKYRIN"/>
</dbReference>
<dbReference type="Pfam" id="PF12796">
    <property type="entry name" value="Ank_2"/>
    <property type="match status" value="1"/>
</dbReference>
<feature type="repeat" description="ANK" evidence="3">
    <location>
        <begin position="61"/>
        <end position="93"/>
    </location>
</feature>
<dbReference type="Pfam" id="PF00023">
    <property type="entry name" value="Ank"/>
    <property type="match status" value="1"/>
</dbReference>
<keyword evidence="6" id="KW-1185">Reference proteome</keyword>
<dbReference type="InterPro" id="IPR033635">
    <property type="entry name" value="ANKS1/Caskin"/>
</dbReference>
<evidence type="ECO:0000256" key="1">
    <source>
        <dbReference type="ARBA" id="ARBA00022737"/>
    </source>
</evidence>
<accession>A0A0P1AIG4</accession>
<sequence>MKYELKRREKRDASYQLTNLLQMESNQLNEKLLIASEKGNERGVFLLLHQGIDKDRCRGLFGYSPMHHAAARGHLNILQLLLDFGWNVDIRNDAMETPLHLASFNGHVHVAEFLLDRGAEINAQTKEKDTALFYSARKGKYRIVRLLLRRECDLRIRNCYGDVAEEEALDAKTLDEFVTGKQDVERALIAQSQRINMIQVDENVLPQKLREHIMSFLDLKSLGWASQVSHRWHRAADNPTLWKKLGVSRWGLLLNATMGTGIVPQMLLLGSTTRNLFRLNLSTTETRRPFSCNQFSTNTNRLPRAQGRICTQYQDQLRPQTANFTSDTWRRGILL</sequence>
<dbReference type="PROSITE" id="PS50088">
    <property type="entry name" value="ANK_REPEAT"/>
    <property type="match status" value="3"/>
</dbReference>
<evidence type="ECO:0000259" key="4">
    <source>
        <dbReference type="PROSITE" id="PS50181"/>
    </source>
</evidence>
<feature type="domain" description="F-box" evidence="4">
    <location>
        <begin position="199"/>
        <end position="245"/>
    </location>
</feature>
<dbReference type="PANTHER" id="PTHR24174">
    <property type="entry name" value="ANKYRIN REPEAT AND STERILE ALPHA MOTIF DOMAIN-CONTAINING PROTEIN 1"/>
    <property type="match status" value="1"/>
</dbReference>
<dbReference type="PANTHER" id="PTHR24174:SF16">
    <property type="entry name" value="CASKIN-2"/>
    <property type="match status" value="1"/>
</dbReference>
<dbReference type="Gene3D" id="1.25.40.20">
    <property type="entry name" value="Ankyrin repeat-containing domain"/>
    <property type="match status" value="1"/>
</dbReference>
<dbReference type="SUPFAM" id="SSF48403">
    <property type="entry name" value="Ankyrin repeat"/>
    <property type="match status" value="1"/>
</dbReference>
<organism evidence="5 6">
    <name type="scientific">Plasmopara halstedii</name>
    <name type="common">Downy mildew of sunflower</name>
    <dbReference type="NCBI Taxonomy" id="4781"/>
    <lineage>
        <taxon>Eukaryota</taxon>
        <taxon>Sar</taxon>
        <taxon>Stramenopiles</taxon>
        <taxon>Oomycota</taxon>
        <taxon>Peronosporomycetes</taxon>
        <taxon>Peronosporales</taxon>
        <taxon>Peronosporaceae</taxon>
        <taxon>Plasmopara</taxon>
    </lineage>
</organism>
<dbReference type="RefSeq" id="XP_024577353.1">
    <property type="nucleotide sequence ID" value="XM_024726703.1"/>
</dbReference>
<dbReference type="InterPro" id="IPR036770">
    <property type="entry name" value="Ankyrin_rpt-contain_sf"/>
</dbReference>
<name>A0A0P1AIG4_PLAHL</name>
<dbReference type="EMBL" id="CCYD01000524">
    <property type="protein sequence ID" value="CEG40984.1"/>
    <property type="molecule type" value="Genomic_DNA"/>
</dbReference>
<keyword evidence="1" id="KW-0677">Repeat</keyword>
<dbReference type="InterPro" id="IPR036047">
    <property type="entry name" value="F-box-like_dom_sf"/>
</dbReference>
<evidence type="ECO:0000313" key="6">
    <source>
        <dbReference type="Proteomes" id="UP000054928"/>
    </source>
</evidence>
<feature type="repeat" description="ANK" evidence="3">
    <location>
        <begin position="94"/>
        <end position="126"/>
    </location>
</feature>
<dbReference type="SMART" id="SM00248">
    <property type="entry name" value="ANK"/>
    <property type="match status" value="4"/>
</dbReference>
<proteinExistence type="predicted"/>
<dbReference type="OrthoDB" id="61473at2759"/>
<feature type="repeat" description="ANK" evidence="3">
    <location>
        <begin position="127"/>
        <end position="159"/>
    </location>
</feature>
<dbReference type="InterPro" id="IPR001810">
    <property type="entry name" value="F-box_dom"/>
</dbReference>
<dbReference type="Pfam" id="PF12937">
    <property type="entry name" value="F-box-like"/>
    <property type="match status" value="1"/>
</dbReference>
<dbReference type="Gene3D" id="1.20.1280.50">
    <property type="match status" value="1"/>
</dbReference>